<evidence type="ECO:0000313" key="6">
    <source>
        <dbReference type="Proteomes" id="UP000683417"/>
    </source>
</evidence>
<dbReference type="PANTHER" id="PTHR19965">
    <property type="entry name" value="RNA AND EXPORT FACTOR BINDING PROTEIN"/>
    <property type="match status" value="1"/>
</dbReference>
<dbReference type="SMART" id="SM00360">
    <property type="entry name" value="RRM"/>
    <property type="match status" value="1"/>
</dbReference>
<dbReference type="PROSITE" id="PS50102">
    <property type="entry name" value="RRM"/>
    <property type="match status" value="1"/>
</dbReference>
<proteinExistence type="predicted"/>
<dbReference type="SMART" id="SM01218">
    <property type="entry name" value="FoP_duplication"/>
    <property type="match status" value="1"/>
</dbReference>
<evidence type="ECO:0000256" key="3">
    <source>
        <dbReference type="SAM" id="MobiDB-lite"/>
    </source>
</evidence>
<feature type="region of interest" description="Disordered" evidence="3">
    <location>
        <begin position="1"/>
        <end position="46"/>
    </location>
</feature>
<feature type="compositionally biased region" description="Basic residues" evidence="3">
    <location>
        <begin position="19"/>
        <end position="34"/>
    </location>
</feature>
<dbReference type="Pfam" id="PF13865">
    <property type="entry name" value="FoP_duplication"/>
    <property type="match status" value="1"/>
</dbReference>
<feature type="domain" description="RRM" evidence="4">
    <location>
        <begin position="72"/>
        <end position="150"/>
    </location>
</feature>
<evidence type="ECO:0000256" key="1">
    <source>
        <dbReference type="ARBA" id="ARBA00022884"/>
    </source>
</evidence>
<dbReference type="GO" id="GO:0005634">
    <property type="term" value="C:nucleus"/>
    <property type="evidence" value="ECO:0007669"/>
    <property type="project" value="TreeGrafter"/>
</dbReference>
<organism evidence="5 6">
    <name type="scientific">Blumeria graminis f. sp. triticale</name>
    <dbReference type="NCBI Taxonomy" id="1689686"/>
    <lineage>
        <taxon>Eukaryota</taxon>
        <taxon>Fungi</taxon>
        <taxon>Dikarya</taxon>
        <taxon>Ascomycota</taxon>
        <taxon>Pezizomycotina</taxon>
        <taxon>Leotiomycetes</taxon>
        <taxon>Erysiphales</taxon>
        <taxon>Erysiphaceae</taxon>
        <taxon>Blumeria</taxon>
    </lineage>
</organism>
<dbReference type="InterPro" id="IPR025715">
    <property type="entry name" value="FoP_C"/>
</dbReference>
<gene>
    <name evidence="5" type="ORF">BGTH12_LOCUS3963</name>
</gene>
<evidence type="ECO:0000313" key="5">
    <source>
        <dbReference type="EMBL" id="CAD6502605.1"/>
    </source>
</evidence>
<dbReference type="AlphaFoldDB" id="A0A9W4D769"/>
<comment type="caution">
    <text evidence="5">The sequence shown here is derived from an EMBL/GenBank/DDBJ whole genome shotgun (WGS) entry which is preliminary data.</text>
</comment>
<evidence type="ECO:0000259" key="4">
    <source>
        <dbReference type="PROSITE" id="PS50102"/>
    </source>
</evidence>
<dbReference type="GO" id="GO:0003729">
    <property type="term" value="F:mRNA binding"/>
    <property type="evidence" value="ECO:0007669"/>
    <property type="project" value="TreeGrafter"/>
</dbReference>
<keyword evidence="1 2" id="KW-0694">RNA-binding</keyword>
<feature type="region of interest" description="Disordered" evidence="3">
    <location>
        <begin position="157"/>
        <end position="213"/>
    </location>
</feature>
<reference evidence="5" key="1">
    <citation type="submission" date="2020-10" db="EMBL/GenBank/DDBJ databases">
        <authorList>
            <person name="Muller C M."/>
        </authorList>
    </citation>
    <scope>NUCLEOTIDE SEQUENCE</scope>
    <source>
        <strain evidence="5">THUN-12</strain>
    </source>
</reference>
<dbReference type="InterPro" id="IPR000504">
    <property type="entry name" value="RRM_dom"/>
</dbReference>
<feature type="compositionally biased region" description="Low complexity" evidence="3">
    <location>
        <begin position="174"/>
        <end position="185"/>
    </location>
</feature>
<protein>
    <submittedName>
        <fullName evidence="5">BgTH12-05196</fullName>
    </submittedName>
</protein>
<dbReference type="InterPro" id="IPR051229">
    <property type="entry name" value="ALYREF_mRNA_export"/>
</dbReference>
<dbReference type="PANTHER" id="PTHR19965:SF35">
    <property type="entry name" value="RNA ANNEALING PROTEIN YRA1"/>
    <property type="match status" value="1"/>
</dbReference>
<dbReference type="Proteomes" id="UP000683417">
    <property type="component" value="Unassembled WGS sequence"/>
</dbReference>
<name>A0A9W4D769_BLUGR</name>
<evidence type="ECO:0000256" key="2">
    <source>
        <dbReference type="PROSITE-ProRule" id="PRU00176"/>
    </source>
</evidence>
<dbReference type="EMBL" id="CAJHIT010000006">
    <property type="protein sequence ID" value="CAD6502605.1"/>
    <property type="molecule type" value="Genomic_DNA"/>
</dbReference>
<dbReference type="Pfam" id="PF00076">
    <property type="entry name" value="RRM_1"/>
    <property type="match status" value="1"/>
</dbReference>
<sequence>MSGKIDQSLDEIISTQRRSSNRGRGGRRIRRSTHVGRATPVTPSGGVKKMTKTVKHTVKTVPIGPSGTPSNGKIIVTGLPRDVNEGMIKEYFMKQVGPIKRVEISYGPGGVSRGVANITFSRADSAIKAVEECNNVAIDGRPIKIELILDATRAKAIPPPKGLSERVTQKPQPKSAATTKSTTSTGPRGKKPTRNGRVGRSARATKKTAEELDSEMVDYWQNGNATIESNGTAAPPTNVEANMDEDILWDKRF</sequence>
<accession>A0A9W4D769</accession>